<dbReference type="AlphaFoldDB" id="A0A2S1LDN7"/>
<dbReference type="Proteomes" id="UP000244527">
    <property type="component" value="Chromosome"/>
</dbReference>
<accession>A0A2S1LDN7</accession>
<proteinExistence type="predicted"/>
<keyword evidence="2" id="KW-1185">Reference proteome</keyword>
<organism evidence="1 2">
    <name type="scientific">Flavobacterium faecale</name>
    <dbReference type="NCBI Taxonomy" id="1355330"/>
    <lineage>
        <taxon>Bacteria</taxon>
        <taxon>Pseudomonadati</taxon>
        <taxon>Bacteroidota</taxon>
        <taxon>Flavobacteriia</taxon>
        <taxon>Flavobacteriales</taxon>
        <taxon>Flavobacteriaceae</taxon>
        <taxon>Flavobacterium</taxon>
    </lineage>
</organism>
<protein>
    <submittedName>
        <fullName evidence="1">Uncharacterized protein</fullName>
    </submittedName>
</protein>
<dbReference type="RefSeq" id="WP_108740816.1">
    <property type="nucleotide sequence ID" value="NZ_CP020918.1"/>
</dbReference>
<dbReference type="KEGG" id="ffa:FFWV33_10255"/>
<name>A0A2S1LDN7_9FLAO</name>
<gene>
    <name evidence="1" type="ORF">FFWV33_10255</name>
</gene>
<reference evidence="1 2" key="1">
    <citation type="submission" date="2017-04" db="EMBL/GenBank/DDBJ databases">
        <title>Compelte genome sequence of WV33.</title>
        <authorList>
            <person name="Lee P.C."/>
        </authorList>
    </citation>
    <scope>NUCLEOTIDE SEQUENCE [LARGE SCALE GENOMIC DNA]</scope>
    <source>
        <strain evidence="1 2">WV33</strain>
    </source>
</reference>
<dbReference type="EMBL" id="CP020918">
    <property type="protein sequence ID" value="AWG21882.1"/>
    <property type="molecule type" value="Genomic_DNA"/>
</dbReference>
<evidence type="ECO:0000313" key="2">
    <source>
        <dbReference type="Proteomes" id="UP000244527"/>
    </source>
</evidence>
<evidence type="ECO:0000313" key="1">
    <source>
        <dbReference type="EMBL" id="AWG21882.1"/>
    </source>
</evidence>
<sequence>MTARKIFILTFTFFISLCNGQMRDRLHYDDLKRQKLNGKVNAIEYREYEVSQMIDSSYIYKLNFEPFVNCHIDFTFNKNGYLINKKEYYTNNELTVKAEEWSYEYNKRDVIKNEQKISFKYPDTTTWKYSSPNKETVIIEQKGRMLGTLFYSYVQESEKEKLYTRRPETSFKISSIFYYDKKGRIYKNETYTHDTIYSKKIYEYLDSKSNNISNEKYIYNETPIFFESKKYDKQNNVIVSYNQDKK</sequence>